<dbReference type="EMBL" id="JARBHB010000002">
    <property type="protein sequence ID" value="KAJ8892604.1"/>
    <property type="molecule type" value="Genomic_DNA"/>
</dbReference>
<dbReference type="Proteomes" id="UP001159363">
    <property type="component" value="Chromosome 2"/>
</dbReference>
<proteinExistence type="predicted"/>
<organism evidence="1 2">
    <name type="scientific">Dryococelus australis</name>
    <dbReference type="NCBI Taxonomy" id="614101"/>
    <lineage>
        <taxon>Eukaryota</taxon>
        <taxon>Metazoa</taxon>
        <taxon>Ecdysozoa</taxon>
        <taxon>Arthropoda</taxon>
        <taxon>Hexapoda</taxon>
        <taxon>Insecta</taxon>
        <taxon>Pterygota</taxon>
        <taxon>Neoptera</taxon>
        <taxon>Polyneoptera</taxon>
        <taxon>Phasmatodea</taxon>
        <taxon>Verophasmatodea</taxon>
        <taxon>Anareolatae</taxon>
        <taxon>Phasmatidae</taxon>
        <taxon>Eurycanthinae</taxon>
        <taxon>Dryococelus</taxon>
    </lineage>
</organism>
<comment type="caution">
    <text evidence="1">The sequence shown here is derived from an EMBL/GenBank/DDBJ whole genome shotgun (WGS) entry which is preliminary data.</text>
</comment>
<accession>A0ABQ9I7H9</accession>
<reference evidence="1 2" key="1">
    <citation type="submission" date="2023-02" db="EMBL/GenBank/DDBJ databases">
        <title>LHISI_Scaffold_Assembly.</title>
        <authorList>
            <person name="Stuart O.P."/>
            <person name="Cleave R."/>
            <person name="Magrath M.J.L."/>
            <person name="Mikheyev A.S."/>
        </authorList>
    </citation>
    <scope>NUCLEOTIDE SEQUENCE [LARGE SCALE GENOMIC DNA]</scope>
    <source>
        <strain evidence="1">Daus_M_001</strain>
        <tissue evidence="1">Leg muscle</tissue>
    </source>
</reference>
<gene>
    <name evidence="1" type="ORF">PR048_005185</name>
</gene>
<sequence>MDPLSGLHVPLTLRPRTFFWGGGGYVKDRVYATAMPDFQNPVLGLWTPLLPSFRTCSRGPGRNLNTGFIYFVSSQELTFDETTHLAVVNSACKRKSGKSTFSKKDRAVSGTLLLLCPGGTLRVWREPHPDHVLNADYERLSVTHPSKHGKIRTGIGSVKASRQTPASRYWPYASLMPEAARWKYELAADCWPTVSGLRPLDVIMMSGLRLLDVATMPGLQRDDASHQLCDKRREDIPCKISARICLTPNARKRLRRAGNSFNTCALWRPIADNTGAETDSEADRILFLKVTSLTSDKPMYNFERNDDYNHETFLPEEDDDLGGLVHIPREAATGEIMKHSQVLLTRLPLRRTVVDSRQGRSGIFTCGNRARRCRWSLGFLGDIPFPRPFIMALLNTSLYPHRLSRPRCLEPPESLHFTPQKTVHNKASTLEINLRKGPPNSPTPISSNFPTHWNDRCILRAVLLAPLGASHSCLRLKYFVCPRHCRRGPNLGPRSKPREAAYSSDEHAQAGMYDGLPEENASLFGDALDYVQFQIPVHTLLYLMGQHIILIVALQFRRTKSRRCGDLPDSSKEHKFGRRLCIVFNDIQDGKEEIRNDEKSHHIEEVRSQFQSQLASCCTIRIILRQINNETRCPHTREQRRLTSRGSIKSSLFVTENSIKTTFLRRRYFCSRKDVTCLGCLARLKWLGQENCVFPPAEVGFKGKEGGEAGGM</sequence>
<protein>
    <submittedName>
        <fullName evidence="1">Uncharacterized protein</fullName>
    </submittedName>
</protein>
<evidence type="ECO:0000313" key="2">
    <source>
        <dbReference type="Proteomes" id="UP001159363"/>
    </source>
</evidence>
<evidence type="ECO:0000313" key="1">
    <source>
        <dbReference type="EMBL" id="KAJ8892604.1"/>
    </source>
</evidence>
<keyword evidence="2" id="KW-1185">Reference proteome</keyword>
<name>A0ABQ9I7H9_9NEOP</name>